<dbReference type="AlphaFoldDB" id="A0A0J6YJW3"/>
<dbReference type="EMBL" id="DS028097">
    <property type="protein sequence ID" value="KMP07389.1"/>
    <property type="molecule type" value="Genomic_DNA"/>
</dbReference>
<organism evidence="4 5">
    <name type="scientific">Coccidioides immitis RMSCC 2394</name>
    <dbReference type="NCBI Taxonomy" id="404692"/>
    <lineage>
        <taxon>Eukaryota</taxon>
        <taxon>Fungi</taxon>
        <taxon>Dikarya</taxon>
        <taxon>Ascomycota</taxon>
        <taxon>Pezizomycotina</taxon>
        <taxon>Eurotiomycetes</taxon>
        <taxon>Eurotiomycetidae</taxon>
        <taxon>Onygenales</taxon>
        <taxon>Onygenaceae</taxon>
        <taxon>Coccidioides</taxon>
    </lineage>
</organism>
<dbReference type="GO" id="GO:0006351">
    <property type="term" value="P:DNA-templated transcription"/>
    <property type="evidence" value="ECO:0007669"/>
    <property type="project" value="InterPro"/>
</dbReference>
<feature type="domain" description="Xylanolytic transcriptional activator regulatory" evidence="3">
    <location>
        <begin position="540"/>
        <end position="657"/>
    </location>
</feature>
<gene>
    <name evidence="4" type="ORF">CIRG_07070</name>
</gene>
<feature type="region of interest" description="Disordered" evidence="2">
    <location>
        <begin position="825"/>
        <end position="861"/>
    </location>
</feature>
<keyword evidence="1" id="KW-0539">Nucleus</keyword>
<sequence>MGLMVQLPRIWGQLAQDDFNFIFTDNPNREDLVWRLIPVIPSTAYVMRWKTVLATKVTDKQQASRSIEWLERHYSTSLRTPEWENDTPRLGLAASAQAPPNKPYVTYLPTEAYPSIACTHVKANGIAIFGPRLSIVSRRDCLNPQIPMSPLARRIKQSLCGASYPLDLGNAPAASPETKRRRINAALVFPPQLIWSRQLRKLIRECATVDAEHVDVAKSDALANSQTCSDHKYTCLGYGEPVTVSQTASRSSPPNHEPSCCAETKKGGGSPEATWSGTSMPVPDPSRADPDARKAKEDPSHQEHGDHQPESSNSPSSSESPGCRIATLESLIAENLHLKDHSALISNRRTHVPYFRYFGPTAIVPGFKQMVVRVRETKKSNPSLSTDSASSSRSPNVPKAEAVSSTRRAASASNSIHFYDPEDNLPNSEVVTHLCEVFFTHLGCNFPFLQRDRFLQDLAEKRLEPVLVDAVCALAARFSLHPLVTTGSATETNHPHHGDVFAHRAMCAVVDALSCPTVAGVQACLMLAYEQFGSNHDSGLWMYLGISIRMAQDLGMQKLEGMKYRYGRVGLTPKSVKSGQAGRIDERQTDYDSAASDSKEDGNKKDLDLERVRERERVDTFWSLFLVDRVISSGTGRPVTLRDDDIEIFFPLQSESLLPNGWPAPFPALIRIIHLYGRVTDLLNAIKEVNHVTPETLKQLAGMESDLTGIYQRLSPKLHFNAVNFQNYVKAGEGTNFILLHFWFHALIVLVHQPTLLHSFSGRIQQLFPNSRELSMSSAKTIADILAFTELIDAKSFIGTPFTSQPTYIAACAFLMESALYSMPSSRSQTPPVETDSEDRPRKAVTSADAAVTSEQSSNTKHSLLAAAAKEHYQRCYKALKSLETYWEGTKYILNVLDQKSKGIWDPQLYTEEEMDHAIEFPPLGNGFASRAWQRMSTSKDSMAAATKDDRQHDIKPDNQSADNDGAAGVAPSPKTNPTQAIGWALTGATGSSQPNLSFLYQMPATQPNEATMYPLSHYGGQCQPVEVQASPGASALSSFPHAKAPYEAGNTLQLPSQLRQNPLPNTSEYSRIGPGTISPSNPSFPLSNSDFSSQSPHGSQGSFQSASLNTTPTPYSYNANTTMRANHRRLTSNPFGDYTNIDATVPSMTIESQDIDMNTLQDPDTFPFPLDGEFMPWLEYLPEDILQYFGDQGYRPLVSPTEPPDQQPHGV</sequence>
<feature type="compositionally biased region" description="Low complexity" evidence="2">
    <location>
        <begin position="1079"/>
        <end position="1097"/>
    </location>
</feature>
<feature type="compositionally biased region" description="Polar residues" evidence="2">
    <location>
        <begin position="1057"/>
        <end position="1070"/>
    </location>
</feature>
<feature type="compositionally biased region" description="Low complexity" evidence="2">
    <location>
        <begin position="310"/>
        <end position="321"/>
    </location>
</feature>
<feature type="compositionally biased region" description="Basic and acidic residues" evidence="2">
    <location>
        <begin position="286"/>
        <end position="309"/>
    </location>
</feature>
<evidence type="ECO:0000259" key="3">
    <source>
        <dbReference type="SMART" id="SM00906"/>
    </source>
</evidence>
<reference evidence="5" key="1">
    <citation type="journal article" date="2010" name="Genome Res.">
        <title>Population genomic sequencing of Coccidioides fungi reveals recent hybridization and transposon control.</title>
        <authorList>
            <person name="Neafsey D.E."/>
            <person name="Barker B.M."/>
            <person name="Sharpton T.J."/>
            <person name="Stajich J.E."/>
            <person name="Park D.J."/>
            <person name="Whiston E."/>
            <person name="Hung C.-Y."/>
            <person name="McMahan C."/>
            <person name="White J."/>
            <person name="Sykes S."/>
            <person name="Heiman D."/>
            <person name="Young S."/>
            <person name="Zeng Q."/>
            <person name="Abouelleil A."/>
            <person name="Aftuck L."/>
            <person name="Bessette D."/>
            <person name="Brown A."/>
            <person name="FitzGerald M."/>
            <person name="Lui A."/>
            <person name="Macdonald J.P."/>
            <person name="Priest M."/>
            <person name="Orbach M.J."/>
            <person name="Galgiani J.N."/>
            <person name="Kirkland T.N."/>
            <person name="Cole G.T."/>
            <person name="Birren B.W."/>
            <person name="Henn M.R."/>
            <person name="Taylor J.W."/>
            <person name="Rounsley S.D."/>
        </authorList>
    </citation>
    <scope>NUCLEOTIDE SEQUENCE [LARGE SCALE GENOMIC DNA]</scope>
    <source>
        <strain evidence="5">RMSCC 2394</strain>
    </source>
</reference>
<protein>
    <recommendedName>
        <fullName evidence="3">Xylanolytic transcriptional activator regulatory domain-containing protein</fullName>
    </recommendedName>
</protein>
<feature type="compositionally biased region" description="Low complexity" evidence="2">
    <location>
        <begin position="380"/>
        <end position="408"/>
    </location>
</feature>
<dbReference type="GO" id="GO:0008270">
    <property type="term" value="F:zinc ion binding"/>
    <property type="evidence" value="ECO:0007669"/>
    <property type="project" value="InterPro"/>
</dbReference>
<evidence type="ECO:0000256" key="2">
    <source>
        <dbReference type="SAM" id="MobiDB-lite"/>
    </source>
</evidence>
<dbReference type="STRING" id="404692.A0A0J6YJW3"/>
<dbReference type="PANTHER" id="PTHR47783">
    <property type="entry name" value="ZN(II)2CYS6 TRANSCRIPTION FACTOR (EUROFUNG)-RELATED"/>
    <property type="match status" value="1"/>
</dbReference>
<feature type="region of interest" description="Disordered" evidence="2">
    <location>
        <begin position="939"/>
        <end position="981"/>
    </location>
</feature>
<evidence type="ECO:0000313" key="5">
    <source>
        <dbReference type="Proteomes" id="UP000054565"/>
    </source>
</evidence>
<evidence type="ECO:0000313" key="4">
    <source>
        <dbReference type="EMBL" id="KMP07389.1"/>
    </source>
</evidence>
<proteinExistence type="predicted"/>
<feature type="region of interest" description="Disordered" evidence="2">
    <location>
        <begin position="575"/>
        <end position="603"/>
    </location>
</feature>
<dbReference type="OrthoDB" id="2354469at2759"/>
<feature type="compositionally biased region" description="Polar residues" evidence="2">
    <location>
        <begin position="244"/>
        <end position="254"/>
    </location>
</feature>
<dbReference type="Pfam" id="PF04082">
    <property type="entry name" value="Fungal_trans"/>
    <property type="match status" value="1"/>
</dbReference>
<dbReference type="Proteomes" id="UP000054565">
    <property type="component" value="Unassembled WGS sequence"/>
</dbReference>
<evidence type="ECO:0000256" key="1">
    <source>
        <dbReference type="ARBA" id="ARBA00023242"/>
    </source>
</evidence>
<accession>A0A0J6YJW3</accession>
<feature type="region of interest" description="Disordered" evidence="2">
    <location>
        <begin position="378"/>
        <end position="408"/>
    </location>
</feature>
<feature type="region of interest" description="Disordered" evidence="2">
    <location>
        <begin position="1057"/>
        <end position="1116"/>
    </location>
</feature>
<name>A0A0J6YJW3_COCIT</name>
<feature type="region of interest" description="Disordered" evidence="2">
    <location>
        <begin position="244"/>
        <end position="322"/>
    </location>
</feature>
<feature type="compositionally biased region" description="Polar residues" evidence="2">
    <location>
        <begin position="1098"/>
        <end position="1116"/>
    </location>
</feature>
<dbReference type="CDD" id="cd12148">
    <property type="entry name" value="fungal_TF_MHR"/>
    <property type="match status" value="1"/>
</dbReference>
<dbReference type="GO" id="GO:0003677">
    <property type="term" value="F:DNA binding"/>
    <property type="evidence" value="ECO:0007669"/>
    <property type="project" value="InterPro"/>
</dbReference>
<feature type="compositionally biased region" description="Basic and acidic residues" evidence="2">
    <location>
        <begin position="947"/>
        <end position="957"/>
    </location>
</feature>
<dbReference type="InterPro" id="IPR007219">
    <property type="entry name" value="XnlR_reg_dom"/>
</dbReference>
<dbReference type="PANTHER" id="PTHR47783:SF1">
    <property type="entry name" value="ZN(II)2CYS6 TRANSCRIPTION FACTOR (EUROFUNG)"/>
    <property type="match status" value="1"/>
</dbReference>
<dbReference type="SMART" id="SM00906">
    <property type="entry name" value="Fungal_trans"/>
    <property type="match status" value="1"/>
</dbReference>